<dbReference type="EnsemblMetazoa" id="ISCW011027-RA">
    <property type="protein sequence ID" value="ISCW011027-PA"/>
    <property type="gene ID" value="ISCW011027"/>
</dbReference>
<protein>
    <submittedName>
        <fullName evidence="1 2">Uncharacterized protein</fullName>
    </submittedName>
</protein>
<dbReference type="HOGENOM" id="CLU_2760651_0_0_1"/>
<dbReference type="OrthoDB" id="6515436at2759"/>
<dbReference type="AlphaFoldDB" id="B7Q5Z8"/>
<keyword evidence="3" id="KW-1185">Reference proteome</keyword>
<organism>
    <name type="scientific">Ixodes scapularis</name>
    <name type="common">Black-legged tick</name>
    <name type="synonym">Deer tick</name>
    <dbReference type="NCBI Taxonomy" id="6945"/>
    <lineage>
        <taxon>Eukaryota</taxon>
        <taxon>Metazoa</taxon>
        <taxon>Ecdysozoa</taxon>
        <taxon>Arthropoda</taxon>
        <taxon>Chelicerata</taxon>
        <taxon>Arachnida</taxon>
        <taxon>Acari</taxon>
        <taxon>Parasitiformes</taxon>
        <taxon>Ixodida</taxon>
        <taxon>Ixodoidea</taxon>
        <taxon>Ixodidae</taxon>
        <taxon>Ixodinae</taxon>
        <taxon>Ixodes</taxon>
    </lineage>
</organism>
<accession>B7Q5Z8</accession>
<dbReference type="Proteomes" id="UP000001555">
    <property type="component" value="Unassembled WGS sequence"/>
</dbReference>
<gene>
    <name evidence="2" type="primary">8036397</name>
    <name evidence="1" type="ORF">IscW_ISCW011027</name>
</gene>
<evidence type="ECO:0000313" key="2">
    <source>
        <dbReference type="EnsemblMetazoa" id="ISCW011027-PA"/>
    </source>
</evidence>
<dbReference type="EMBL" id="DS864288">
    <property type="protein sequence ID" value="EEC14270.1"/>
    <property type="molecule type" value="Genomic_DNA"/>
</dbReference>
<name>B7Q5Z8_IXOSC</name>
<dbReference type="KEGG" id="isc:8036397"/>
<evidence type="ECO:0000313" key="1">
    <source>
        <dbReference type="EMBL" id="EEC14270.1"/>
    </source>
</evidence>
<proteinExistence type="predicted"/>
<reference evidence="2" key="2">
    <citation type="submission" date="2020-05" db="UniProtKB">
        <authorList>
            <consortium name="EnsemblMetazoa"/>
        </authorList>
    </citation>
    <scope>IDENTIFICATION</scope>
    <source>
        <strain evidence="2">wikel</strain>
    </source>
</reference>
<dbReference type="VEuPathDB" id="VectorBase:ISCW011027"/>
<dbReference type="PaxDb" id="6945-B7Q5Z8"/>
<dbReference type="EMBL" id="ABJB010436039">
    <property type="status" value="NOT_ANNOTATED_CDS"/>
    <property type="molecule type" value="Genomic_DNA"/>
</dbReference>
<sequence>MSSFSESTLSAYTDVSLEMSHRLQSHSSRSQDRHNTVFPSHLFRRSSLELSKTNYKRLNYSSVEDSDDLP</sequence>
<dbReference type="VEuPathDB" id="VectorBase:ISCI011027"/>
<evidence type="ECO:0000313" key="3">
    <source>
        <dbReference type="Proteomes" id="UP000001555"/>
    </source>
</evidence>
<reference evidence="1 3" key="1">
    <citation type="submission" date="2008-03" db="EMBL/GenBank/DDBJ databases">
        <title>Annotation of Ixodes scapularis.</title>
        <authorList>
            <consortium name="Ixodes scapularis Genome Project Consortium"/>
            <person name="Caler E."/>
            <person name="Hannick L.I."/>
            <person name="Bidwell S."/>
            <person name="Joardar V."/>
            <person name="Thiagarajan M."/>
            <person name="Amedeo P."/>
            <person name="Galinsky K.J."/>
            <person name="Schobel S."/>
            <person name="Inman J."/>
            <person name="Hostetler J."/>
            <person name="Miller J."/>
            <person name="Hammond M."/>
            <person name="Megy K."/>
            <person name="Lawson D."/>
            <person name="Kodira C."/>
            <person name="Sutton G."/>
            <person name="Meyer J."/>
            <person name="Hill C.A."/>
            <person name="Birren B."/>
            <person name="Nene V."/>
            <person name="Collins F."/>
            <person name="Alarcon-Chaidez F."/>
            <person name="Wikel S."/>
            <person name="Strausberg R."/>
        </authorList>
    </citation>
    <scope>NUCLEOTIDE SEQUENCE [LARGE SCALE GENOMIC DNA]</scope>
    <source>
        <strain evidence="3">Wikel</strain>
        <strain evidence="1">Wikel colony</strain>
    </source>
</reference>
<dbReference type="InParanoid" id="B7Q5Z8"/>
<dbReference type="VEuPathDB" id="VectorBase:ISCP_026273"/>